<sequence length="115" mass="13153">MEPLIPPADIQDRDGALSVLTEIRRLFPFIERIFTDGGYRKRLSDPAQTQDHRTALRMALAVLRLAMIRIMMRRIARSRKPANVSGEFQPKLLEDDHGTEFPVWNFTVSFIGNGS</sequence>
<dbReference type="HOGENOM" id="CLU_2107908_0_0_5"/>
<evidence type="ECO:0000313" key="2">
    <source>
        <dbReference type="Proteomes" id="UP000005258"/>
    </source>
</evidence>
<organism evidence="1 2">
    <name type="scientific">Tistrella mobilis (strain KA081020-065)</name>
    <dbReference type="NCBI Taxonomy" id="1110502"/>
    <lineage>
        <taxon>Bacteria</taxon>
        <taxon>Pseudomonadati</taxon>
        <taxon>Pseudomonadota</taxon>
        <taxon>Alphaproteobacteria</taxon>
        <taxon>Geminicoccales</taxon>
        <taxon>Geminicoccaceae</taxon>
        <taxon>Tistrella</taxon>
    </lineage>
</organism>
<accession>I3TS67</accession>
<proteinExistence type="predicted"/>
<reference evidence="1 2" key="1">
    <citation type="journal article" date="2012" name="J. Am. Chem. Soc.">
        <title>Bacterial biosynthesis and maturation of the didemnin anti-cancer agents.</title>
        <authorList>
            <person name="Xu Y."/>
            <person name="Kersten R.D."/>
            <person name="Nam S.J."/>
            <person name="Lu L."/>
            <person name="Al-Suwailem A.M."/>
            <person name="Zheng H."/>
            <person name="Fenical W."/>
            <person name="Dorrestein P.C."/>
            <person name="Moore B.S."/>
            <person name="Qian P.Y."/>
        </authorList>
    </citation>
    <scope>NUCLEOTIDE SEQUENCE [LARGE SCALE GENOMIC DNA]</scope>
    <source>
        <strain evidence="1 2">KA081020-065</strain>
    </source>
</reference>
<keyword evidence="1" id="KW-0614">Plasmid</keyword>
<evidence type="ECO:0000313" key="1">
    <source>
        <dbReference type="EMBL" id="AFK55605.1"/>
    </source>
</evidence>
<geneLocation type="plasmid" evidence="1 2">
    <name>pTM1</name>
</geneLocation>
<name>I3TS67_TISMK</name>
<dbReference type="Proteomes" id="UP000005258">
    <property type="component" value="Plasmid pTM1"/>
</dbReference>
<protein>
    <submittedName>
        <fullName evidence="1">Transposase, IS4</fullName>
    </submittedName>
</protein>
<gene>
    <name evidence="1" type="ordered locus">TMO_a0202</name>
</gene>
<dbReference type="KEGG" id="tmo:TMO_a0202"/>
<keyword evidence="2" id="KW-1185">Reference proteome</keyword>
<dbReference type="EMBL" id="CP003237">
    <property type="protein sequence ID" value="AFK55605.1"/>
    <property type="molecule type" value="Genomic_DNA"/>
</dbReference>
<dbReference type="AlphaFoldDB" id="I3TS67"/>